<dbReference type="Proteomes" id="UP000276133">
    <property type="component" value="Unassembled WGS sequence"/>
</dbReference>
<accession>A0A3M7T8H1</accession>
<keyword evidence="2" id="KW-1185">Reference proteome</keyword>
<reference evidence="1 2" key="1">
    <citation type="journal article" date="2018" name="Sci. Rep.">
        <title>Genomic signatures of local adaptation to the degree of environmental predictability in rotifers.</title>
        <authorList>
            <person name="Franch-Gras L."/>
            <person name="Hahn C."/>
            <person name="Garcia-Roger E.M."/>
            <person name="Carmona M.J."/>
            <person name="Serra M."/>
            <person name="Gomez A."/>
        </authorList>
    </citation>
    <scope>NUCLEOTIDE SEQUENCE [LARGE SCALE GENOMIC DNA]</scope>
    <source>
        <strain evidence="1">HYR1</strain>
    </source>
</reference>
<sequence length="116" mass="13115">MNDIMIHGTPRVSVVNERLQRHLVGHKHVLGPILHNRPNAEIQSNFRPKSLISLTKMLPSDYGAKNLRTSTQTAKLRGGILKCLAENQQPSFLSSTTRLNLVHTHYKSHHQTQILP</sequence>
<dbReference type="EMBL" id="REGN01000120">
    <property type="protein sequence ID" value="RNA44332.1"/>
    <property type="molecule type" value="Genomic_DNA"/>
</dbReference>
<proteinExistence type="predicted"/>
<evidence type="ECO:0000313" key="2">
    <source>
        <dbReference type="Proteomes" id="UP000276133"/>
    </source>
</evidence>
<comment type="caution">
    <text evidence="1">The sequence shown here is derived from an EMBL/GenBank/DDBJ whole genome shotgun (WGS) entry which is preliminary data.</text>
</comment>
<protein>
    <submittedName>
        <fullName evidence="1">Uncharacterized protein</fullName>
    </submittedName>
</protein>
<evidence type="ECO:0000313" key="1">
    <source>
        <dbReference type="EMBL" id="RNA44332.1"/>
    </source>
</evidence>
<name>A0A3M7T8H1_BRAPC</name>
<dbReference type="AlphaFoldDB" id="A0A3M7T8H1"/>
<organism evidence="1 2">
    <name type="scientific">Brachionus plicatilis</name>
    <name type="common">Marine rotifer</name>
    <name type="synonym">Brachionus muelleri</name>
    <dbReference type="NCBI Taxonomy" id="10195"/>
    <lineage>
        <taxon>Eukaryota</taxon>
        <taxon>Metazoa</taxon>
        <taxon>Spiralia</taxon>
        <taxon>Gnathifera</taxon>
        <taxon>Rotifera</taxon>
        <taxon>Eurotatoria</taxon>
        <taxon>Monogononta</taxon>
        <taxon>Pseudotrocha</taxon>
        <taxon>Ploima</taxon>
        <taxon>Brachionidae</taxon>
        <taxon>Brachionus</taxon>
    </lineage>
</organism>
<gene>
    <name evidence="1" type="ORF">BpHYR1_026885</name>
</gene>